<dbReference type="InterPro" id="IPR012318">
    <property type="entry name" value="HTH_CRP"/>
</dbReference>
<dbReference type="SUPFAM" id="SSF51206">
    <property type="entry name" value="cAMP-binding domain-like"/>
    <property type="match status" value="1"/>
</dbReference>
<name>A0A0B2BXI1_9SPHN</name>
<feature type="domain" description="HTH crp-type" evidence="4">
    <location>
        <begin position="147"/>
        <end position="213"/>
    </location>
</feature>
<accession>A0A0B2BXI1</accession>
<dbReference type="Gene3D" id="1.10.10.10">
    <property type="entry name" value="Winged helix-like DNA-binding domain superfamily/Winged helix DNA-binding domain"/>
    <property type="match status" value="1"/>
</dbReference>
<keyword evidence="3" id="KW-0804">Transcription</keyword>
<sequence length="238" mass="26238">MPSIAKAATRNLLLRAMSDDDFALLAPHLELRSDRRGHIMFDREVATDRVWFPESGLGSIITSSPDGLRSENGLFGRDGFAPVSIIMGSDRSPHMAIVQVASECQVMPAAALLEAISASASLRAILLLYAQTLSVQTSYTGLSNAVHLVEERLARWLLMSQDRLDGTEVPLTHEYLSIMLSVRRPSITSALHGLEGNRLIRAERGCIIIRDRAGLEEFARDLYGVPEAEYERLIGPLR</sequence>
<dbReference type="InterPro" id="IPR000595">
    <property type="entry name" value="cNMP-bd_dom"/>
</dbReference>
<dbReference type="SUPFAM" id="SSF46785">
    <property type="entry name" value="Winged helix' DNA-binding domain"/>
    <property type="match status" value="1"/>
</dbReference>
<dbReference type="InterPro" id="IPR018490">
    <property type="entry name" value="cNMP-bd_dom_sf"/>
</dbReference>
<dbReference type="InterPro" id="IPR036390">
    <property type="entry name" value="WH_DNA-bd_sf"/>
</dbReference>
<dbReference type="EMBL" id="JTDN01000002">
    <property type="protein sequence ID" value="KHL24697.1"/>
    <property type="molecule type" value="Genomic_DNA"/>
</dbReference>
<dbReference type="Gene3D" id="2.60.120.10">
    <property type="entry name" value="Jelly Rolls"/>
    <property type="match status" value="1"/>
</dbReference>
<comment type="caution">
    <text evidence="5">The sequence shown here is derived from an EMBL/GenBank/DDBJ whole genome shotgun (WGS) entry which is preliminary data.</text>
</comment>
<protein>
    <recommendedName>
        <fullName evidence="4">HTH crp-type domain-containing protein</fullName>
    </recommendedName>
</protein>
<reference evidence="5 6" key="1">
    <citation type="submission" date="2014-11" db="EMBL/GenBank/DDBJ databases">
        <title>Draft genome sequence of Kirrobacter mercurialis.</title>
        <authorList>
            <person name="Coil D.A."/>
            <person name="Eisen J.A."/>
        </authorList>
    </citation>
    <scope>NUCLEOTIDE SEQUENCE [LARGE SCALE GENOMIC DNA]</scope>
    <source>
        <strain evidence="5 6">Coronado</strain>
    </source>
</reference>
<dbReference type="Pfam" id="PF13545">
    <property type="entry name" value="HTH_Crp_2"/>
    <property type="match status" value="1"/>
</dbReference>
<dbReference type="AlphaFoldDB" id="A0A0B2BXI1"/>
<dbReference type="STRING" id="1572751.PK98_12195"/>
<evidence type="ECO:0000259" key="4">
    <source>
        <dbReference type="PROSITE" id="PS51063"/>
    </source>
</evidence>
<evidence type="ECO:0000256" key="1">
    <source>
        <dbReference type="ARBA" id="ARBA00023015"/>
    </source>
</evidence>
<dbReference type="Proteomes" id="UP000030988">
    <property type="component" value="Unassembled WGS sequence"/>
</dbReference>
<evidence type="ECO:0000313" key="5">
    <source>
        <dbReference type="EMBL" id="KHL24697.1"/>
    </source>
</evidence>
<keyword evidence="6" id="KW-1185">Reference proteome</keyword>
<gene>
    <name evidence="5" type="ORF">PK98_12195</name>
</gene>
<dbReference type="GO" id="GO:0003677">
    <property type="term" value="F:DNA binding"/>
    <property type="evidence" value="ECO:0007669"/>
    <property type="project" value="UniProtKB-KW"/>
</dbReference>
<dbReference type="PROSITE" id="PS51063">
    <property type="entry name" value="HTH_CRP_2"/>
    <property type="match status" value="1"/>
</dbReference>
<keyword evidence="1" id="KW-0805">Transcription regulation</keyword>
<dbReference type="GO" id="GO:0006355">
    <property type="term" value="P:regulation of DNA-templated transcription"/>
    <property type="evidence" value="ECO:0007669"/>
    <property type="project" value="InterPro"/>
</dbReference>
<evidence type="ECO:0000256" key="2">
    <source>
        <dbReference type="ARBA" id="ARBA00023125"/>
    </source>
</evidence>
<organism evidence="5 6">
    <name type="scientific">Croceibacterium mercuriale</name>
    <dbReference type="NCBI Taxonomy" id="1572751"/>
    <lineage>
        <taxon>Bacteria</taxon>
        <taxon>Pseudomonadati</taxon>
        <taxon>Pseudomonadota</taxon>
        <taxon>Alphaproteobacteria</taxon>
        <taxon>Sphingomonadales</taxon>
        <taxon>Erythrobacteraceae</taxon>
        <taxon>Croceibacterium</taxon>
    </lineage>
</organism>
<proteinExistence type="predicted"/>
<keyword evidence="2" id="KW-0238">DNA-binding</keyword>
<evidence type="ECO:0000256" key="3">
    <source>
        <dbReference type="ARBA" id="ARBA00023163"/>
    </source>
</evidence>
<dbReference type="InterPro" id="IPR036388">
    <property type="entry name" value="WH-like_DNA-bd_sf"/>
</dbReference>
<dbReference type="InterPro" id="IPR014710">
    <property type="entry name" value="RmlC-like_jellyroll"/>
</dbReference>
<dbReference type="CDD" id="cd00038">
    <property type="entry name" value="CAP_ED"/>
    <property type="match status" value="1"/>
</dbReference>
<evidence type="ECO:0000313" key="6">
    <source>
        <dbReference type="Proteomes" id="UP000030988"/>
    </source>
</evidence>